<keyword evidence="1" id="KW-1133">Transmembrane helix</keyword>
<evidence type="ECO:0000313" key="2">
    <source>
        <dbReference type="EMBL" id="MBC5580436.1"/>
    </source>
</evidence>
<dbReference type="Proteomes" id="UP000659630">
    <property type="component" value="Unassembled WGS sequence"/>
</dbReference>
<accession>A0A923I7X5</accession>
<evidence type="ECO:0000256" key="1">
    <source>
        <dbReference type="SAM" id="Phobius"/>
    </source>
</evidence>
<reference evidence="2" key="1">
    <citation type="submission" date="2020-08" db="EMBL/GenBank/DDBJ databases">
        <title>Genome public.</title>
        <authorList>
            <person name="Liu C."/>
            <person name="Sun Q."/>
        </authorList>
    </citation>
    <scope>NUCLEOTIDE SEQUENCE</scope>
    <source>
        <strain evidence="2">BX8</strain>
    </source>
</reference>
<keyword evidence="3" id="KW-1185">Reference proteome</keyword>
<keyword evidence="1" id="KW-0472">Membrane</keyword>
<proteinExistence type="predicted"/>
<evidence type="ECO:0000313" key="3">
    <source>
        <dbReference type="Proteomes" id="UP000659630"/>
    </source>
</evidence>
<dbReference type="EMBL" id="JACONZ010000001">
    <property type="protein sequence ID" value="MBC5580436.1"/>
    <property type="molecule type" value="Genomic_DNA"/>
</dbReference>
<organism evidence="2 3">
    <name type="scientific">Anaerofilum hominis</name>
    <dbReference type="NCBI Taxonomy" id="2763016"/>
    <lineage>
        <taxon>Bacteria</taxon>
        <taxon>Bacillati</taxon>
        <taxon>Bacillota</taxon>
        <taxon>Clostridia</taxon>
        <taxon>Eubacteriales</taxon>
        <taxon>Oscillospiraceae</taxon>
        <taxon>Anaerofilum</taxon>
    </lineage>
</organism>
<feature type="transmembrane region" description="Helical" evidence="1">
    <location>
        <begin position="21"/>
        <end position="46"/>
    </location>
</feature>
<comment type="caution">
    <text evidence="2">The sequence shown here is derived from an EMBL/GenBank/DDBJ whole genome shotgun (WGS) entry which is preliminary data.</text>
</comment>
<keyword evidence="1" id="KW-0812">Transmembrane</keyword>
<dbReference type="AlphaFoldDB" id="A0A923I7X5"/>
<name>A0A923I7X5_9FIRM</name>
<sequence>MAEEAACTLPPAIFYCSARTAALSLAVAITAIVIVPAISGVVFSLIDTGLFRLVLGGAAFPANELS</sequence>
<protein>
    <submittedName>
        <fullName evidence="2">Uncharacterized protein</fullName>
    </submittedName>
</protein>
<dbReference type="RefSeq" id="WP_186886789.1">
    <property type="nucleotide sequence ID" value="NZ_JACONZ010000001.1"/>
</dbReference>
<gene>
    <name evidence="2" type="ORF">H8S23_02845</name>
</gene>